<accession>A0A0A9EU07</accession>
<dbReference type="AlphaFoldDB" id="A0A0A9EU07"/>
<dbReference type="PANTHER" id="PTHR47186">
    <property type="entry name" value="LEUCINE-RICH REPEAT-CONTAINING PROTEIN 57"/>
    <property type="match status" value="1"/>
</dbReference>
<dbReference type="Gene3D" id="3.80.10.10">
    <property type="entry name" value="Ribonuclease Inhibitor"/>
    <property type="match status" value="2"/>
</dbReference>
<organism evidence="1">
    <name type="scientific">Arundo donax</name>
    <name type="common">Giant reed</name>
    <name type="synonym">Donax arundinaceus</name>
    <dbReference type="NCBI Taxonomy" id="35708"/>
    <lineage>
        <taxon>Eukaryota</taxon>
        <taxon>Viridiplantae</taxon>
        <taxon>Streptophyta</taxon>
        <taxon>Embryophyta</taxon>
        <taxon>Tracheophyta</taxon>
        <taxon>Spermatophyta</taxon>
        <taxon>Magnoliopsida</taxon>
        <taxon>Liliopsida</taxon>
        <taxon>Poales</taxon>
        <taxon>Poaceae</taxon>
        <taxon>PACMAD clade</taxon>
        <taxon>Arundinoideae</taxon>
        <taxon>Arundineae</taxon>
        <taxon>Arundo</taxon>
    </lineage>
</organism>
<protein>
    <submittedName>
        <fullName evidence="1">Uncharacterized protein</fullName>
    </submittedName>
</protein>
<evidence type="ECO:0000313" key="1">
    <source>
        <dbReference type="EMBL" id="JAE01376.1"/>
    </source>
</evidence>
<dbReference type="InterPro" id="IPR032675">
    <property type="entry name" value="LRR_dom_sf"/>
</dbReference>
<sequence length="308" mass="34188">MNCRGLATLPPLGQLRSLRTLHMRELPSVVRIGHEFYGIEDVAFPSLSILEFDDFPRLCEWSGIADKKSFPCLERLVLMDCPALAHIPSLPRTTSKVTIERTQLVAYMKLAPSSSSSEMLQLDVCTSSAPVMGLLHKEHIESIVALNISGAVQVAAAEELGSLVSLHRLQLSRCGFTNHTFSSFLRSLPCLSSLEIIDLPKITSLPVLEKLKVCTMLKEVCIRNCELLCSVSSLQFFHSLRYLVIERCPKLTSASFPVNFWNFSSLKVLRISYCSELQSLPVSGLAPSIETLDLVGCHPELSRTIKKQ</sequence>
<proteinExistence type="predicted"/>
<name>A0A0A9EU07_ARUDO</name>
<reference evidence="1" key="1">
    <citation type="submission" date="2014-09" db="EMBL/GenBank/DDBJ databases">
        <authorList>
            <person name="Magalhaes I.L.F."/>
            <person name="Oliveira U."/>
            <person name="Santos F.R."/>
            <person name="Vidigal T.H.D.A."/>
            <person name="Brescovit A.D."/>
            <person name="Santos A.J."/>
        </authorList>
    </citation>
    <scope>NUCLEOTIDE SEQUENCE</scope>
    <source>
        <tissue evidence="1">Shoot tissue taken approximately 20 cm above the soil surface</tissue>
    </source>
</reference>
<dbReference type="SUPFAM" id="SSF52058">
    <property type="entry name" value="L domain-like"/>
    <property type="match status" value="1"/>
</dbReference>
<dbReference type="EMBL" id="GBRH01196520">
    <property type="protein sequence ID" value="JAE01376.1"/>
    <property type="molecule type" value="Transcribed_RNA"/>
</dbReference>
<reference evidence="1" key="2">
    <citation type="journal article" date="2015" name="Data Brief">
        <title>Shoot transcriptome of the giant reed, Arundo donax.</title>
        <authorList>
            <person name="Barrero R.A."/>
            <person name="Guerrero F.D."/>
            <person name="Moolhuijzen P."/>
            <person name="Goolsby J.A."/>
            <person name="Tidwell J."/>
            <person name="Bellgard S.E."/>
            <person name="Bellgard M.I."/>
        </authorList>
    </citation>
    <scope>NUCLEOTIDE SEQUENCE</scope>
    <source>
        <tissue evidence="1">Shoot tissue taken approximately 20 cm above the soil surface</tissue>
    </source>
</reference>